<dbReference type="EMBL" id="RJUG01000001">
    <property type="protein sequence ID" value="ROI10665.1"/>
    <property type="molecule type" value="Genomic_DNA"/>
</dbReference>
<reference evidence="2" key="1">
    <citation type="submission" date="2018-11" db="EMBL/GenBank/DDBJ databases">
        <title>Proposal to divide the Flavobacteriaceae and reorganize its genera based on Amino Acid Identity values calculated from whole genome sequences.</title>
        <authorList>
            <person name="Nicholson A.C."/>
            <person name="Gulvik C.A."/>
            <person name="Whitney A.M."/>
            <person name="Humrighouse B.W."/>
            <person name="Bell M."/>
            <person name="Holmens B."/>
            <person name="Steigerwalt A."/>
            <person name="Villarma A."/>
            <person name="Sheth M."/>
            <person name="Batra D."/>
            <person name="Pryor J."/>
            <person name="Bernardet J.-F."/>
            <person name="Hugo C."/>
            <person name="Kampfer P."/>
            <person name="Newman J."/>
            <person name="Mcquiston J.R."/>
        </authorList>
    </citation>
    <scope>NUCLEOTIDE SEQUENCE [LARGE SCALE GENOMIC DNA]</scope>
    <source>
        <strain evidence="2">H3056</strain>
    </source>
</reference>
<name>A0A3N0X0H0_9FLAO</name>
<dbReference type="AlphaFoldDB" id="A0A3N0X0H0"/>
<proteinExistence type="predicted"/>
<protein>
    <submittedName>
        <fullName evidence="1">Uncharacterized protein</fullName>
    </submittedName>
</protein>
<dbReference type="Proteomes" id="UP000270224">
    <property type="component" value="Unassembled WGS sequence"/>
</dbReference>
<sequence length="67" mass="7876">MAKKYAAKTAKNLNHKRHKVLLKNKLLLSIIPRFNNIYKRKSTKCTKAENKIFPAFWANYLVLPKFA</sequence>
<comment type="caution">
    <text evidence="1">The sequence shown here is derived from an EMBL/GenBank/DDBJ whole genome shotgun (WGS) entry which is preliminary data.</text>
</comment>
<evidence type="ECO:0000313" key="1">
    <source>
        <dbReference type="EMBL" id="ROI10665.1"/>
    </source>
</evidence>
<evidence type="ECO:0000313" key="2">
    <source>
        <dbReference type="Proteomes" id="UP000270224"/>
    </source>
</evidence>
<accession>A0A3N0X0H0</accession>
<gene>
    <name evidence="1" type="ORF">EGI11_01870</name>
</gene>
<organism evidence="1 2">
    <name type="scientific">Kaistella daneshvariae</name>
    <dbReference type="NCBI Taxonomy" id="2487074"/>
    <lineage>
        <taxon>Bacteria</taxon>
        <taxon>Pseudomonadati</taxon>
        <taxon>Bacteroidota</taxon>
        <taxon>Flavobacteriia</taxon>
        <taxon>Flavobacteriales</taxon>
        <taxon>Weeksellaceae</taxon>
        <taxon>Chryseobacterium group</taxon>
        <taxon>Kaistella</taxon>
    </lineage>
</organism>